<sequence length="44" mass="5263">MIINYFKDILKKYVENYIQITIQMDKVLLGYVVCNFRNEVMDSG</sequence>
<dbReference type="AlphaFoldDB" id="A0A150KKE0"/>
<organism evidence="1 2">
    <name type="scientific">Heyndrickxia sporothermodurans</name>
    <dbReference type="NCBI Taxonomy" id="46224"/>
    <lineage>
        <taxon>Bacteria</taxon>
        <taxon>Bacillati</taxon>
        <taxon>Bacillota</taxon>
        <taxon>Bacilli</taxon>
        <taxon>Bacillales</taxon>
        <taxon>Bacillaceae</taxon>
        <taxon>Heyndrickxia</taxon>
    </lineage>
</organism>
<dbReference type="STRING" id="46224.B4102_4063"/>
<evidence type="ECO:0000313" key="2">
    <source>
        <dbReference type="Proteomes" id="UP000075666"/>
    </source>
</evidence>
<reference evidence="1 2" key="1">
    <citation type="submission" date="2016-01" db="EMBL/GenBank/DDBJ databases">
        <title>Genome Sequences of Twelve Sporeforming Bacillus Species Isolated from Foods.</title>
        <authorList>
            <person name="Berendsen E.M."/>
            <person name="Wells-Bennik M.H."/>
            <person name="Krawcyk A.O."/>
            <person name="De Jong A."/>
            <person name="Holsappel S."/>
            <person name="Eijlander R.T."/>
            <person name="Kuipers O.P."/>
        </authorList>
    </citation>
    <scope>NUCLEOTIDE SEQUENCE [LARGE SCALE GENOMIC DNA]</scope>
    <source>
        <strain evidence="1 2">B4102</strain>
    </source>
</reference>
<comment type="caution">
    <text evidence="1">The sequence shown here is derived from an EMBL/GenBank/DDBJ whole genome shotgun (WGS) entry which is preliminary data.</text>
</comment>
<protein>
    <submittedName>
        <fullName evidence="1">Uncharacterized protein</fullName>
    </submittedName>
</protein>
<gene>
    <name evidence="1" type="ORF">B4102_4063</name>
</gene>
<name>A0A150KKE0_9BACI</name>
<accession>A0A150KKE0</accession>
<keyword evidence="2" id="KW-1185">Reference proteome</keyword>
<dbReference type="EMBL" id="LQYN01000149">
    <property type="protein sequence ID" value="KYC87128.1"/>
    <property type="molecule type" value="Genomic_DNA"/>
</dbReference>
<dbReference type="Proteomes" id="UP000075666">
    <property type="component" value="Unassembled WGS sequence"/>
</dbReference>
<dbReference type="PATRIC" id="fig|46224.3.peg.1393"/>
<proteinExistence type="predicted"/>
<evidence type="ECO:0000313" key="1">
    <source>
        <dbReference type="EMBL" id="KYC87128.1"/>
    </source>
</evidence>